<dbReference type="PANTHER" id="PTHR22716">
    <property type="entry name" value="ETS CLASS TRANSCRIPTION FACTOR-RELATED-RELATED"/>
    <property type="match status" value="1"/>
</dbReference>
<dbReference type="Pfam" id="PF05485">
    <property type="entry name" value="THAP"/>
    <property type="match status" value="1"/>
</dbReference>
<feature type="domain" description="THAP-type" evidence="7">
    <location>
        <begin position="1010"/>
        <end position="1084"/>
    </location>
</feature>
<gene>
    <name evidence="8" type="primary">Cnig_chr_I.g3052</name>
    <name evidence="8" type="ORF">B9Z55_003052</name>
</gene>
<dbReference type="SUPFAM" id="SSF57716">
    <property type="entry name" value="Glucocorticoid receptor-like (DNA-binding domain)"/>
    <property type="match status" value="1"/>
</dbReference>
<evidence type="ECO:0000313" key="9">
    <source>
        <dbReference type="Proteomes" id="UP000230233"/>
    </source>
</evidence>
<dbReference type="InterPro" id="IPR006612">
    <property type="entry name" value="THAP_Znf"/>
</dbReference>
<feature type="region of interest" description="Disordered" evidence="6">
    <location>
        <begin position="1"/>
        <end position="62"/>
    </location>
</feature>
<comment type="caution">
    <text evidence="8">The sequence shown here is derived from an EMBL/GenBank/DDBJ whole genome shotgun (WGS) entry which is preliminary data.</text>
</comment>
<dbReference type="SUPFAM" id="SSF53098">
    <property type="entry name" value="Ribonuclease H-like"/>
    <property type="match status" value="1"/>
</dbReference>
<feature type="compositionally biased region" description="Basic and acidic residues" evidence="6">
    <location>
        <begin position="666"/>
        <end position="691"/>
    </location>
</feature>
<dbReference type="STRING" id="1611254.A0A2G5VNP7"/>
<dbReference type="EMBL" id="PDUG01000001">
    <property type="protein sequence ID" value="PIC53280.1"/>
    <property type="molecule type" value="Genomic_DNA"/>
</dbReference>
<organism evidence="8 9">
    <name type="scientific">Caenorhabditis nigoni</name>
    <dbReference type="NCBI Taxonomy" id="1611254"/>
    <lineage>
        <taxon>Eukaryota</taxon>
        <taxon>Metazoa</taxon>
        <taxon>Ecdysozoa</taxon>
        <taxon>Nematoda</taxon>
        <taxon>Chromadorea</taxon>
        <taxon>Rhabditida</taxon>
        <taxon>Rhabditina</taxon>
        <taxon>Rhabditomorpha</taxon>
        <taxon>Rhabditoidea</taxon>
        <taxon>Rhabditidae</taxon>
        <taxon>Peloderinae</taxon>
        <taxon>Caenorhabditis</taxon>
    </lineage>
</organism>
<evidence type="ECO:0000256" key="3">
    <source>
        <dbReference type="ARBA" id="ARBA00022833"/>
    </source>
</evidence>
<feature type="region of interest" description="Disordered" evidence="6">
    <location>
        <begin position="1853"/>
        <end position="1873"/>
    </location>
</feature>
<dbReference type="Pfam" id="PF25375">
    <property type="entry name" value="Lin-15B"/>
    <property type="match status" value="3"/>
</dbReference>
<dbReference type="InterPro" id="IPR012337">
    <property type="entry name" value="RNaseH-like_sf"/>
</dbReference>
<dbReference type="InterPro" id="IPR057432">
    <property type="entry name" value="Lin-15A/B-like_dom"/>
</dbReference>
<keyword evidence="9" id="KW-1185">Reference proteome</keyword>
<protein>
    <recommendedName>
        <fullName evidence="7">THAP-type domain-containing protein</fullName>
    </recommendedName>
</protein>
<dbReference type="InterPro" id="IPR038441">
    <property type="entry name" value="THAP_Znf_sf"/>
</dbReference>
<evidence type="ECO:0000256" key="2">
    <source>
        <dbReference type="ARBA" id="ARBA00022771"/>
    </source>
</evidence>
<evidence type="ECO:0000259" key="7">
    <source>
        <dbReference type="PROSITE" id="PS50950"/>
    </source>
</evidence>
<feature type="compositionally biased region" description="Pro residues" evidence="6">
    <location>
        <begin position="24"/>
        <end position="38"/>
    </location>
</feature>
<dbReference type="InterPro" id="IPR040129">
    <property type="entry name" value="Lin-15B-like"/>
</dbReference>
<feature type="compositionally biased region" description="Low complexity" evidence="6">
    <location>
        <begin position="1393"/>
        <end position="1403"/>
    </location>
</feature>
<keyword evidence="3" id="KW-0862">Zinc</keyword>
<dbReference type="Gene3D" id="6.20.210.20">
    <property type="entry name" value="THAP domain"/>
    <property type="match status" value="1"/>
</dbReference>
<dbReference type="PROSITE" id="PS50950">
    <property type="entry name" value="ZF_THAP"/>
    <property type="match status" value="1"/>
</dbReference>
<feature type="compositionally biased region" description="Basic and acidic residues" evidence="6">
    <location>
        <begin position="1212"/>
        <end position="1224"/>
    </location>
</feature>
<dbReference type="GO" id="GO:0008270">
    <property type="term" value="F:zinc ion binding"/>
    <property type="evidence" value="ECO:0007669"/>
    <property type="project" value="UniProtKB-KW"/>
</dbReference>
<feature type="compositionally biased region" description="Polar residues" evidence="6">
    <location>
        <begin position="1"/>
        <end position="17"/>
    </location>
</feature>
<sequence>MQTLQTARLTSKPQITLPSSASAKPPPPPRPSGPPPPYKASGILRHRPPPAARAEEQQQLETDPKTVELLARFLVSQGLPLECSKEPAFLDLARHLNSRMVIPPENVMNKFIDRAAQIAKPLVNFQKTVGPLTVTLDIAGDDDQKYLVFSIHYFEDLYERKNIVYLRKMYLRFIEAETLLTSIRRAVNNYTYGTVKFSNIVCPNESILEMISNSGVVKRYYVCFQNYMTQFVHILLKIPELAQGLNQIRCFVKYIRQDADKYSRFRRMQLSRSAEMDVPKLDKESWESTSVFLTRCLLLHDTFVEYCQLMNLDPYISNKTFNHLIYFQRLLQQCIKYSRELSQSNNSMSQVLPAIISLKSYITTNNLGYPFQRQIDETAEKIFAPITYGDSRGLYEIASLLDPRYAYGDCFTTEQWRALEKRVIQEFVGADQRLEKCFYHDITLMSSTERMKVLGKEFTLYRHCAFMERPLESESPFFWWGRRQTDMEFLSVIAREYIACPATSIDSTAFFNEGGKFNYLCNTYSYSQLDSCLNVAGIHQHYRGRGPTCEPITPEEIETLNSTANRLQQTTLYALTEQEAAQITAGFYPPMPTFANHEDKVFEKLPPHRRTVNRIPNSVPIRKVPLQRMVPGVPGVPGGRPSILRSTLPPSRTVGLPLKRPVVPRESLESPVEEKPKDLLEPSQEKEIKLEEPDEFWESTPSGPSTSAAASAPSTSAPITYQTSLKGIPQKIATHNFVQKFAQKQNFIIKKKPLPPPISIRANMPRIQHEYKPELFNMAFQPQETVYSQTMNAASVADAYERHRINVEMVKSRPCNRRCTVCGHLEVHEKLKNVTIDNEKLLIMLGFIYRQEYTLREAITFMNRESKTYICLIHFEETVDEIYKMLRLSCPDDIHTCSEDLIQNALITVTALRPFIQLKQLRKILFDFTLKNNHMRATMTDWMNALEDVPLPTAPKTDNLEDLEITPKVNRAPRKQVLEEDQHDKTVKLIEQEEFKLPTVQASDNEECANPTVCCYCSKRGSRLKMHRVPRTEDRLQRWIEKLGSEFEKRLKAEEDNFVCKSHFPEDAFSSRGRLMKGMIPFSEAEKKEVTYKIQGDSLLKLNEQKSMPGARESVERNCDLGSPHFGQKIEKRGRPKGATKTVCLKKVTQKPVEEEPELREVKLEEPEEEEYLEDDEDFEEDLGQLSKGDHDYIPERWNAGPRRPRKAPTSSEKRQAVRRKASEEVSDGDSDWQPRKAFLKQKSIFFPEKMSAKFQEIQQQNAEKCRKRREKYDEETERLFDAFCKKAGIDKSFIAILPEFQTFFMHLNPAAQLPSGDSLVEVGKWRKKVKTEETVQEPIIPEPPHVSSPKELQNSTQTARTPEYTTPENLPSTSPETERGIVSPGEIPETLPSTSSVTSSVPTWPEKKPAQCIVCNTDIIDRHQCVFFKPKAAIKIFMAGVLNGAFSQEYAEKTIVKLPLKMCVQHVETVHKWMCSAVGCSTAKEMDTVPSDILQNALKVYRALKNVLELHDGRAPTKAHLTTFKWIIKGYFKDYVPRTSVTPKTPENPPSTSSTTPSVSIEGKQVSPCILCNADIERHQCVVFKPYEAMKILMAGVLNGAFSQEYAEQTIVKHPLKMCTHHIEPAHKWMCSAVGCSNAQEIDLAPDVSLLDALKTYQALRNVRDSYDGRCPTDTLLRSFRKAMKIYFQNYVPRHSWTLKTMKNVHLPERKIKENLKALREAADVAPSMPLREFLRGENVNLTPEDEQSLLAALHIPDPLRRSLCTDEMMSEDEDSIQEKKTRNRDTRQLYYKDEELNRRKMLEIREGQSSSSSAIPDAKKYMRVVTKPGQKAGKPRFVIRTPSDALVVPKLEPEEQKQETLLEKEIKEEPI</sequence>
<dbReference type="Proteomes" id="UP000230233">
    <property type="component" value="Chromosome I"/>
</dbReference>
<dbReference type="PANTHER" id="PTHR22716:SF1">
    <property type="entry name" value="ETS CLASS TRANSCRIPTION FACTOR-RELATED"/>
    <property type="match status" value="1"/>
</dbReference>
<evidence type="ECO:0000256" key="5">
    <source>
        <dbReference type="PROSITE-ProRule" id="PRU00309"/>
    </source>
</evidence>
<feature type="compositionally biased region" description="Low complexity" evidence="6">
    <location>
        <begin position="699"/>
        <end position="715"/>
    </location>
</feature>
<keyword evidence="2 5" id="KW-0863">Zinc-finger</keyword>
<dbReference type="SMART" id="SM00980">
    <property type="entry name" value="THAP"/>
    <property type="match status" value="1"/>
</dbReference>
<keyword evidence="4 5" id="KW-0238">DNA-binding</keyword>
<keyword evidence="1" id="KW-0479">Metal-binding</keyword>
<dbReference type="SMART" id="SM00692">
    <property type="entry name" value="DM3"/>
    <property type="match status" value="1"/>
</dbReference>
<dbReference type="OrthoDB" id="5841281at2759"/>
<feature type="region of interest" description="Disordered" evidence="6">
    <location>
        <begin position="1332"/>
        <end position="1403"/>
    </location>
</feature>
<feature type="compositionally biased region" description="Polar residues" evidence="6">
    <location>
        <begin position="1351"/>
        <end position="1376"/>
    </location>
</feature>
<feature type="region of interest" description="Disordered" evidence="6">
    <location>
        <begin position="1107"/>
        <end position="1233"/>
    </location>
</feature>
<reference evidence="9" key="1">
    <citation type="submission" date="2017-10" db="EMBL/GenBank/DDBJ databases">
        <title>Rapid genome shrinkage in a self-fertile nematode reveals novel sperm competition proteins.</title>
        <authorList>
            <person name="Yin D."/>
            <person name="Schwarz E.M."/>
            <person name="Thomas C.G."/>
            <person name="Felde R.L."/>
            <person name="Korf I.F."/>
            <person name="Cutter A.D."/>
            <person name="Schartner C.M."/>
            <person name="Ralston E.J."/>
            <person name="Meyer B.J."/>
            <person name="Haag E.S."/>
        </authorList>
    </citation>
    <scope>NUCLEOTIDE SEQUENCE [LARGE SCALE GENOMIC DNA]</scope>
    <source>
        <strain evidence="9">JU1422</strain>
    </source>
</reference>
<dbReference type="GO" id="GO:0003677">
    <property type="term" value="F:DNA binding"/>
    <property type="evidence" value="ECO:0007669"/>
    <property type="project" value="UniProtKB-UniRule"/>
</dbReference>
<feature type="region of interest" description="Disordered" evidence="6">
    <location>
        <begin position="633"/>
        <end position="715"/>
    </location>
</feature>
<evidence type="ECO:0000256" key="1">
    <source>
        <dbReference type="ARBA" id="ARBA00022723"/>
    </source>
</evidence>
<feature type="compositionally biased region" description="Acidic residues" evidence="6">
    <location>
        <begin position="1166"/>
        <end position="1183"/>
    </location>
</feature>
<proteinExistence type="predicted"/>
<name>A0A2G5VNP7_9PELO</name>
<evidence type="ECO:0000313" key="8">
    <source>
        <dbReference type="EMBL" id="PIC53280.1"/>
    </source>
</evidence>
<evidence type="ECO:0000256" key="6">
    <source>
        <dbReference type="SAM" id="MobiDB-lite"/>
    </source>
</evidence>
<evidence type="ECO:0000256" key="4">
    <source>
        <dbReference type="ARBA" id="ARBA00023125"/>
    </source>
</evidence>
<dbReference type="GO" id="GO:0040027">
    <property type="term" value="P:negative regulation of vulval development"/>
    <property type="evidence" value="ECO:0007669"/>
    <property type="project" value="InterPro"/>
</dbReference>
<accession>A0A2G5VNP7</accession>